<keyword evidence="1" id="KW-0732">Signal</keyword>
<evidence type="ECO:0000256" key="1">
    <source>
        <dbReference type="SAM" id="SignalP"/>
    </source>
</evidence>
<accession>A0A915HH61</accession>
<dbReference type="InterPro" id="IPR055119">
    <property type="entry name" value="Mig18_Fn1"/>
</dbReference>
<dbReference type="Pfam" id="PF23003">
    <property type="entry name" value="Fn1_2"/>
    <property type="match status" value="2"/>
</dbReference>
<feature type="signal peptide" evidence="1">
    <location>
        <begin position="1"/>
        <end position="19"/>
    </location>
</feature>
<feature type="chain" id="PRO_5036926584" description="Abnormal cell migration protein 18-like fibronectin type I domain-containing protein" evidence="1">
    <location>
        <begin position="20"/>
        <end position="200"/>
    </location>
</feature>
<evidence type="ECO:0000259" key="2">
    <source>
        <dbReference type="Pfam" id="PF23003"/>
    </source>
</evidence>
<feature type="domain" description="Abnormal cell migration protein 18-like fibronectin type I" evidence="2">
    <location>
        <begin position="85"/>
        <end position="152"/>
    </location>
</feature>
<dbReference type="AlphaFoldDB" id="A0A915HH61"/>
<feature type="domain" description="Abnormal cell migration protein 18-like fibronectin type I" evidence="2">
    <location>
        <begin position="25"/>
        <end position="78"/>
    </location>
</feature>
<sequence>MHISYIICILCLALSCSWAAESCDQEGFQSQKGNFWYTCTNKQMVPVACISSQGDRIDEGTKYQDAQTEYQCKRDGGGVLALTSVSCISNGQPIPIDQTFTDDSGHQLKCVKDSSGLLKLTMIGCIGDDGQPQPTGGTVTRDGVVYDCRTNGKEYAPGEEIVQSSVWFKCEKSKSGDLAPIKRASGCQEKMNDRIKEPWR</sequence>
<evidence type="ECO:0000313" key="3">
    <source>
        <dbReference type="Proteomes" id="UP000887565"/>
    </source>
</evidence>
<evidence type="ECO:0000313" key="4">
    <source>
        <dbReference type="WBParaSite" id="nRc.2.0.1.t01342-RA"/>
    </source>
</evidence>
<organism evidence="3 4">
    <name type="scientific">Romanomermis culicivorax</name>
    <name type="common">Nematode worm</name>
    <dbReference type="NCBI Taxonomy" id="13658"/>
    <lineage>
        <taxon>Eukaryota</taxon>
        <taxon>Metazoa</taxon>
        <taxon>Ecdysozoa</taxon>
        <taxon>Nematoda</taxon>
        <taxon>Enoplea</taxon>
        <taxon>Dorylaimia</taxon>
        <taxon>Mermithida</taxon>
        <taxon>Mermithoidea</taxon>
        <taxon>Mermithidae</taxon>
        <taxon>Romanomermis</taxon>
    </lineage>
</organism>
<reference evidence="4" key="1">
    <citation type="submission" date="2022-11" db="UniProtKB">
        <authorList>
            <consortium name="WormBaseParasite"/>
        </authorList>
    </citation>
    <scope>IDENTIFICATION</scope>
</reference>
<protein>
    <recommendedName>
        <fullName evidence="2">Abnormal cell migration protein 18-like fibronectin type I domain-containing protein</fullName>
    </recommendedName>
</protein>
<name>A0A915HH61_ROMCU</name>
<keyword evidence="3" id="KW-1185">Reference proteome</keyword>
<proteinExistence type="predicted"/>
<dbReference type="Proteomes" id="UP000887565">
    <property type="component" value="Unplaced"/>
</dbReference>
<dbReference type="WBParaSite" id="nRc.2.0.1.t01342-RA">
    <property type="protein sequence ID" value="nRc.2.0.1.t01342-RA"/>
    <property type="gene ID" value="nRc.2.0.1.g01342"/>
</dbReference>